<comment type="similarity">
    <text evidence="3">Belongs to the HAD-like hydrolase superfamily. CbbY/CbbZ/Gph/YieH family.</text>
</comment>
<dbReference type="PANTHER" id="PTHR43434:SF1">
    <property type="entry name" value="PHOSPHOGLYCOLATE PHOSPHATASE"/>
    <property type="match status" value="1"/>
</dbReference>
<keyword evidence="5" id="KW-0378">Hydrolase</keyword>
<sequence>MTEIRGLVFDKDGTLFDFRATWGGWSRRILEELAGGSPDLAATLGTAIGYDLSDGSFAPDSPVIAHTAPEIAAYLLPHLPGADHAVLVARMNAMAAVTDLVAATPLVPLFEALTARGLRLGLATNDAEEPAHAHLRAADVARFFQFVSGFDSGHGAKPDPGPLLAFARSQGLDPESVAMVGDSRHDLVAGRAAGMRTVAVLTGVAEAEELAPLADVVLPDIGHLPRWIDTQVMAVT</sequence>
<dbReference type="InterPro" id="IPR050155">
    <property type="entry name" value="HAD-like_hydrolase_sf"/>
</dbReference>
<dbReference type="EMBL" id="JAOVQO010000005">
    <property type="protein sequence ID" value="MCU9847774.1"/>
    <property type="molecule type" value="Genomic_DNA"/>
</dbReference>
<keyword evidence="6" id="KW-1185">Reference proteome</keyword>
<reference evidence="5 6" key="1">
    <citation type="submission" date="2022-10" db="EMBL/GenBank/DDBJ databases">
        <title>Defluviimonas sp. nov., isolated from ocean surface sediments.</title>
        <authorList>
            <person name="He W."/>
            <person name="Wang L."/>
            <person name="Zhang D.-F."/>
        </authorList>
    </citation>
    <scope>NUCLEOTIDE SEQUENCE [LARGE SCALE GENOMIC DNA]</scope>
    <source>
        <strain evidence="5 6">WL0024</strain>
    </source>
</reference>
<dbReference type="Pfam" id="PF00702">
    <property type="entry name" value="Hydrolase"/>
    <property type="match status" value="1"/>
</dbReference>
<dbReference type="InterPro" id="IPR023198">
    <property type="entry name" value="PGP-like_dom2"/>
</dbReference>
<dbReference type="InterPro" id="IPR023214">
    <property type="entry name" value="HAD_sf"/>
</dbReference>
<dbReference type="InterPro" id="IPR036412">
    <property type="entry name" value="HAD-like_sf"/>
</dbReference>
<evidence type="ECO:0000256" key="3">
    <source>
        <dbReference type="ARBA" id="ARBA00006171"/>
    </source>
</evidence>
<dbReference type="EC" id="3.1.3.18" evidence="4"/>
<comment type="caution">
    <text evidence="5">The sequence shown here is derived from an EMBL/GenBank/DDBJ whole genome shotgun (WGS) entry which is preliminary data.</text>
</comment>
<dbReference type="Gene3D" id="1.10.150.240">
    <property type="entry name" value="Putative phosphatase, domain 2"/>
    <property type="match status" value="1"/>
</dbReference>
<dbReference type="InterPro" id="IPR006439">
    <property type="entry name" value="HAD-SF_hydro_IA"/>
</dbReference>
<evidence type="ECO:0000313" key="5">
    <source>
        <dbReference type="EMBL" id="MCU9847774.1"/>
    </source>
</evidence>
<dbReference type="Gene3D" id="3.40.50.1000">
    <property type="entry name" value="HAD superfamily/HAD-like"/>
    <property type="match status" value="1"/>
</dbReference>
<dbReference type="SUPFAM" id="SSF56784">
    <property type="entry name" value="HAD-like"/>
    <property type="match status" value="1"/>
</dbReference>
<dbReference type="Proteomes" id="UP001209535">
    <property type="component" value="Unassembled WGS sequence"/>
</dbReference>
<dbReference type="NCBIfam" id="TIGR01549">
    <property type="entry name" value="HAD-SF-IA-v1"/>
    <property type="match status" value="1"/>
</dbReference>
<protein>
    <recommendedName>
        <fullName evidence="4">phosphoglycolate phosphatase</fullName>
        <ecNumber evidence="4">3.1.3.18</ecNumber>
    </recommendedName>
</protein>
<name>A0ABT2X248_9RHOB</name>
<evidence type="ECO:0000256" key="1">
    <source>
        <dbReference type="ARBA" id="ARBA00000830"/>
    </source>
</evidence>
<comment type="catalytic activity">
    <reaction evidence="1">
        <text>2-phosphoglycolate + H2O = glycolate + phosphate</text>
        <dbReference type="Rhea" id="RHEA:14369"/>
        <dbReference type="ChEBI" id="CHEBI:15377"/>
        <dbReference type="ChEBI" id="CHEBI:29805"/>
        <dbReference type="ChEBI" id="CHEBI:43474"/>
        <dbReference type="ChEBI" id="CHEBI:58033"/>
        <dbReference type="EC" id="3.1.3.18"/>
    </reaction>
</comment>
<dbReference type="GO" id="GO:0016787">
    <property type="term" value="F:hydrolase activity"/>
    <property type="evidence" value="ECO:0007669"/>
    <property type="project" value="UniProtKB-KW"/>
</dbReference>
<evidence type="ECO:0000256" key="4">
    <source>
        <dbReference type="ARBA" id="ARBA00013078"/>
    </source>
</evidence>
<accession>A0ABT2X248</accession>
<organism evidence="5 6">
    <name type="scientific">Albidovulum salinarum</name>
    <dbReference type="NCBI Taxonomy" id="2984153"/>
    <lineage>
        <taxon>Bacteria</taxon>
        <taxon>Pseudomonadati</taxon>
        <taxon>Pseudomonadota</taxon>
        <taxon>Alphaproteobacteria</taxon>
        <taxon>Rhodobacterales</taxon>
        <taxon>Paracoccaceae</taxon>
        <taxon>Albidovulum</taxon>
    </lineage>
</organism>
<proteinExistence type="inferred from homology"/>
<evidence type="ECO:0000256" key="2">
    <source>
        <dbReference type="ARBA" id="ARBA00004818"/>
    </source>
</evidence>
<comment type="pathway">
    <text evidence="2">Organic acid metabolism; glycolate biosynthesis; glycolate from 2-phosphoglycolate: step 1/1.</text>
</comment>
<dbReference type="RefSeq" id="WP_263334566.1">
    <property type="nucleotide sequence ID" value="NZ_JAOVQO010000005.1"/>
</dbReference>
<dbReference type="SFLD" id="SFLDS00003">
    <property type="entry name" value="Haloacid_Dehalogenase"/>
    <property type="match status" value="1"/>
</dbReference>
<evidence type="ECO:0000313" key="6">
    <source>
        <dbReference type="Proteomes" id="UP001209535"/>
    </source>
</evidence>
<gene>
    <name evidence="5" type="ORF">OEZ60_07110</name>
</gene>
<dbReference type="SFLD" id="SFLDG01129">
    <property type="entry name" value="C1.5:_HAD__Beta-PGM__Phosphata"/>
    <property type="match status" value="1"/>
</dbReference>
<dbReference type="PANTHER" id="PTHR43434">
    <property type="entry name" value="PHOSPHOGLYCOLATE PHOSPHATASE"/>
    <property type="match status" value="1"/>
</dbReference>